<sequence length="112" mass="12791">MAKKNDRPKPISKQNRTSQISIRMTPMERMLIESRATESGRSMSQFLVESAMGKELKLLTEEQKKAYLDLAKYHTNFSRIGNLFKNGSDIKSEILNTIAEIKTTLEIIKNGK</sequence>
<evidence type="ECO:0000256" key="1">
    <source>
        <dbReference type="SAM" id="MobiDB-lite"/>
    </source>
</evidence>
<keyword evidence="3" id="KW-1185">Reference proteome</keyword>
<feature type="region of interest" description="Disordered" evidence="1">
    <location>
        <begin position="1"/>
        <end position="20"/>
    </location>
</feature>
<dbReference type="EMBL" id="PPEI02000018">
    <property type="protein sequence ID" value="PWN59132.1"/>
    <property type="molecule type" value="Genomic_DNA"/>
</dbReference>
<dbReference type="RefSeq" id="WP_109624085.1">
    <property type="nucleotide sequence ID" value="NZ_PPEI02000018.1"/>
</dbReference>
<dbReference type="Gene3D" id="1.20.5.780">
    <property type="entry name" value="Single helix bin"/>
    <property type="match status" value="1"/>
</dbReference>
<dbReference type="OrthoDB" id="3034992at2"/>
<dbReference type="InterPro" id="IPR053842">
    <property type="entry name" value="NikA-like"/>
</dbReference>
<dbReference type="Proteomes" id="UP000236182">
    <property type="component" value="Unassembled WGS sequence"/>
</dbReference>
<evidence type="ECO:0000313" key="2">
    <source>
        <dbReference type="EMBL" id="PWN59132.1"/>
    </source>
</evidence>
<organism evidence="2 3">
    <name type="scientific">Chryseobacterium oncorhynchi</name>
    <dbReference type="NCBI Taxonomy" id="741074"/>
    <lineage>
        <taxon>Bacteria</taxon>
        <taxon>Pseudomonadati</taxon>
        <taxon>Bacteroidota</taxon>
        <taxon>Flavobacteriia</taxon>
        <taxon>Flavobacteriales</taxon>
        <taxon>Weeksellaceae</taxon>
        <taxon>Chryseobacterium group</taxon>
        <taxon>Chryseobacterium</taxon>
    </lineage>
</organism>
<comment type="caution">
    <text evidence="2">The sequence shown here is derived from an EMBL/GenBank/DDBJ whole genome shotgun (WGS) entry which is preliminary data.</text>
</comment>
<reference evidence="2" key="1">
    <citation type="submission" date="2018-04" db="EMBL/GenBank/DDBJ databases">
        <title>Draft Genome Sequences of Chryseobacterium lactis NCTC11390T isolated from milk, Chryseobacterium oncorhynchi 701B-08T from rainbow trout, and Chryseobacterium viscerum 687B-08T from diseased fish.</title>
        <authorList>
            <person name="Jeong J.-J."/>
            <person name="Lee Y.J."/>
            <person name="Pathiraja D."/>
            <person name="Park B."/>
            <person name="Choi I.-G."/>
            <person name="Kim K.D."/>
        </authorList>
    </citation>
    <scope>NUCLEOTIDE SEQUENCE [LARGE SCALE GENOMIC DNA]</scope>
    <source>
        <strain evidence="2">701B-08</strain>
    </source>
</reference>
<evidence type="ECO:0008006" key="4">
    <source>
        <dbReference type="Google" id="ProtNLM"/>
    </source>
</evidence>
<dbReference type="Pfam" id="PF21983">
    <property type="entry name" value="NikA-like"/>
    <property type="match status" value="1"/>
</dbReference>
<protein>
    <recommendedName>
        <fullName evidence="4">Mobilization protein</fullName>
    </recommendedName>
</protein>
<name>A0A316WCI2_9FLAO</name>
<accession>A0A316WCI2</accession>
<evidence type="ECO:0000313" key="3">
    <source>
        <dbReference type="Proteomes" id="UP000236182"/>
    </source>
</evidence>
<proteinExistence type="predicted"/>
<dbReference type="AlphaFoldDB" id="A0A316WCI2"/>
<gene>
    <name evidence="2" type="ORF">C1638_022025</name>
</gene>